<organism evidence="2 3">
    <name type="scientific">Colletotrichum fioriniae PJ7</name>
    <dbReference type="NCBI Taxonomy" id="1445577"/>
    <lineage>
        <taxon>Eukaryota</taxon>
        <taxon>Fungi</taxon>
        <taxon>Dikarya</taxon>
        <taxon>Ascomycota</taxon>
        <taxon>Pezizomycotina</taxon>
        <taxon>Sordariomycetes</taxon>
        <taxon>Hypocreomycetidae</taxon>
        <taxon>Glomerellales</taxon>
        <taxon>Glomerellaceae</taxon>
        <taxon>Colletotrichum</taxon>
        <taxon>Colletotrichum acutatum species complex</taxon>
    </lineage>
</organism>
<dbReference type="Proteomes" id="UP000020467">
    <property type="component" value="Unassembled WGS sequence"/>
</dbReference>
<accession>A0A010R7H7</accession>
<sequence>MQHKSGTICHRANPTAHARLNSCPSPIPAPPTSQLASRKKERHGARRLAPWLTAIPKGLEMVACTSGHTPSFWHCLQTHESTTPPWQFPPPSLSLALSREHSSSNTHPTRPGPSLSKLCRDLDARSARRTQEPVRLSLGQPTTPVRYIPAWVRGPHNWHPLSGHSMSTVDASANANANTGKPPPPWHQQHYLTHTRAQDHYTLVVTTGALQTEKGL</sequence>
<gene>
    <name evidence="2" type="ORF">CFIO01_02424</name>
</gene>
<feature type="region of interest" description="Disordered" evidence="1">
    <location>
        <begin position="85"/>
        <end position="117"/>
    </location>
</feature>
<evidence type="ECO:0000313" key="2">
    <source>
        <dbReference type="EMBL" id="EXF73654.1"/>
    </source>
</evidence>
<feature type="region of interest" description="Disordered" evidence="1">
    <location>
        <begin position="1"/>
        <end position="45"/>
    </location>
</feature>
<name>A0A010R7H7_9PEZI</name>
<proteinExistence type="predicted"/>
<dbReference type="HOGENOM" id="CLU_1277529_0_0_1"/>
<dbReference type="KEGG" id="cfj:CFIO01_02424"/>
<protein>
    <submittedName>
        <fullName evidence="2">Uncharacterized protein</fullName>
    </submittedName>
</protein>
<reference evidence="2 3" key="1">
    <citation type="submission" date="2014-02" db="EMBL/GenBank/DDBJ databases">
        <title>The genome sequence of Colletotrichum fioriniae PJ7.</title>
        <authorList>
            <person name="Baroncelli R."/>
            <person name="Thon M.R."/>
        </authorList>
    </citation>
    <scope>NUCLEOTIDE SEQUENCE [LARGE SCALE GENOMIC DNA]</scope>
    <source>
        <strain evidence="2 3">PJ7</strain>
    </source>
</reference>
<keyword evidence="3" id="KW-1185">Reference proteome</keyword>
<comment type="caution">
    <text evidence="2">The sequence shown here is derived from an EMBL/GenBank/DDBJ whole genome shotgun (WGS) entry which is preliminary data.</text>
</comment>
<dbReference type="AlphaFoldDB" id="A0A010R7H7"/>
<evidence type="ECO:0000313" key="3">
    <source>
        <dbReference type="Proteomes" id="UP000020467"/>
    </source>
</evidence>
<evidence type="ECO:0000256" key="1">
    <source>
        <dbReference type="SAM" id="MobiDB-lite"/>
    </source>
</evidence>
<dbReference type="EMBL" id="JARH01001048">
    <property type="protein sequence ID" value="EXF73654.1"/>
    <property type="molecule type" value="Genomic_DNA"/>
</dbReference>